<keyword evidence="1" id="KW-0472">Membrane</keyword>
<evidence type="ECO:0000313" key="2">
    <source>
        <dbReference type="EMBL" id="DAE28761.1"/>
    </source>
</evidence>
<sequence length="31" mass="3645">MTRSLHLAFTFIFSASQLFDSFYLIYVLLVT</sequence>
<dbReference type="EMBL" id="BK059091">
    <property type="protein sequence ID" value="DAE28761.1"/>
    <property type="molecule type" value="Genomic_DNA"/>
</dbReference>
<reference evidence="2" key="1">
    <citation type="journal article" date="2021" name="Proc. Natl. Acad. Sci. U.S.A.">
        <title>A Catalog of Tens of Thousands of Viruses from Human Metagenomes Reveals Hidden Associations with Chronic Diseases.</title>
        <authorList>
            <person name="Tisza M.J."/>
            <person name="Buck C.B."/>
        </authorList>
    </citation>
    <scope>NUCLEOTIDE SEQUENCE</scope>
    <source>
        <strain evidence="2">CtmTa7</strain>
    </source>
</reference>
<protein>
    <submittedName>
        <fullName evidence="2">Uncharacterized protein</fullName>
    </submittedName>
</protein>
<keyword evidence="1" id="KW-0812">Transmembrane</keyword>
<accession>A0A8S5RCE3</accession>
<name>A0A8S5RCE3_9VIRU</name>
<organism evidence="2">
    <name type="scientific">virus sp. ctmTa7</name>
    <dbReference type="NCBI Taxonomy" id="2828255"/>
    <lineage>
        <taxon>Viruses</taxon>
    </lineage>
</organism>
<proteinExistence type="predicted"/>
<feature type="transmembrane region" description="Helical" evidence="1">
    <location>
        <begin position="7"/>
        <end position="29"/>
    </location>
</feature>
<evidence type="ECO:0000256" key="1">
    <source>
        <dbReference type="SAM" id="Phobius"/>
    </source>
</evidence>
<keyword evidence="1" id="KW-1133">Transmembrane helix</keyword>